<keyword evidence="3" id="KW-1185">Reference proteome</keyword>
<dbReference type="InterPro" id="IPR001584">
    <property type="entry name" value="Integrase_cat-core"/>
</dbReference>
<dbReference type="InterPro" id="IPR012337">
    <property type="entry name" value="RNaseH-like_sf"/>
</dbReference>
<dbReference type="PANTHER" id="PTHR35004:SF8">
    <property type="entry name" value="TRANSPOSASE RV3428C-RELATED"/>
    <property type="match status" value="1"/>
</dbReference>
<dbReference type="EMBL" id="JACLYY010000027">
    <property type="protein sequence ID" value="MBM6739368.1"/>
    <property type="molecule type" value="Genomic_DNA"/>
</dbReference>
<protein>
    <submittedName>
        <fullName evidence="2">IS21 family transposase</fullName>
    </submittedName>
</protein>
<sequence length="516" mass="59099">MVNYREILRLDSLNYTQRQIAASVHSSRNTISEVLHLADAKGLHWPLDDTVTNQEIMSLLYPQRKDAVNPRKEPDYSYIHKELAKPGVNLSLLWTEYCSKCDSEGCTPYMYSQFCDKYRHWARLTKATMRIKHKPGEAMQVDWAGTTIPYQDPVTAETYDAYIFAAVLPCSCYAYVEACEDMKSTNWLLCHVHAYEYFGGVTRLLIPDNLKTGVVKNTRYDTVLNKSYHEMAEYYETAIVPARVLHPKDKSLAEGMVKFVTTWIIAALRNRKFFSFEEVQCAVAEKLEELNQYPFKKREGCRYSAYSDEEQAFMKPLPLTPYEPAVWSTAKVPLDYLITDGKNKYSVPFDLIGEKVDIRLTKTMVEVFFHGSRVASHKRVLRPLRDPIVQPEHMPIEHRKYLTYNADEFIRWAQDAGQHTLAVVKAFLSSGREPEQGYKSCASLTRLGDKYGLNRLEKACERVIAYSVQPSIRTISTVLKNRQDKLASASSDVPKPPKSHGITRGAAYFQRGGAQQ</sequence>
<organism evidence="2 3">
    <name type="scientific">Faecalicatena fissicatena</name>
    <dbReference type="NCBI Taxonomy" id="290055"/>
    <lineage>
        <taxon>Bacteria</taxon>
        <taxon>Bacillati</taxon>
        <taxon>Bacillota</taxon>
        <taxon>Clostridia</taxon>
        <taxon>Lachnospirales</taxon>
        <taxon>Lachnospiraceae</taxon>
        <taxon>Faecalicatena</taxon>
    </lineage>
</organism>
<dbReference type="NCBIfam" id="NF033546">
    <property type="entry name" value="transpos_IS21"/>
    <property type="match status" value="1"/>
</dbReference>
<dbReference type="Pfam" id="PF22483">
    <property type="entry name" value="Mu-transpos_C_2"/>
    <property type="match status" value="1"/>
</dbReference>
<gene>
    <name evidence="2" type="ORF">H7U36_14930</name>
</gene>
<evidence type="ECO:0000313" key="2">
    <source>
        <dbReference type="EMBL" id="MBM6739368.1"/>
    </source>
</evidence>
<dbReference type="RefSeq" id="WP_205156420.1">
    <property type="nucleotide sequence ID" value="NZ_JACLYY010000027.1"/>
</dbReference>
<dbReference type="InterPro" id="IPR054353">
    <property type="entry name" value="IstA-like_C"/>
</dbReference>
<evidence type="ECO:0000259" key="1">
    <source>
        <dbReference type="PROSITE" id="PS50994"/>
    </source>
</evidence>
<dbReference type="PANTHER" id="PTHR35004">
    <property type="entry name" value="TRANSPOSASE RV3428C-RELATED"/>
    <property type="match status" value="1"/>
</dbReference>
<name>A0ABS2ECI8_9FIRM</name>
<dbReference type="PROSITE" id="PS50994">
    <property type="entry name" value="INTEGRASE"/>
    <property type="match status" value="1"/>
</dbReference>
<evidence type="ECO:0000313" key="3">
    <source>
        <dbReference type="Proteomes" id="UP000716906"/>
    </source>
</evidence>
<dbReference type="SUPFAM" id="SSF53098">
    <property type="entry name" value="Ribonuclease H-like"/>
    <property type="match status" value="1"/>
</dbReference>
<accession>A0ABS2ECI8</accession>
<proteinExistence type="predicted"/>
<dbReference type="Proteomes" id="UP000716906">
    <property type="component" value="Unassembled WGS sequence"/>
</dbReference>
<comment type="caution">
    <text evidence="2">The sequence shown here is derived from an EMBL/GenBank/DDBJ whole genome shotgun (WGS) entry which is preliminary data.</text>
</comment>
<reference evidence="2 3" key="1">
    <citation type="journal article" date="2021" name="Sci. Rep.">
        <title>The distribution of antibiotic resistance genes in chicken gut microbiota commensals.</title>
        <authorList>
            <person name="Juricova H."/>
            <person name="Matiasovicova J."/>
            <person name="Kubasova T."/>
            <person name="Cejkova D."/>
            <person name="Rychlik I."/>
        </authorList>
    </citation>
    <scope>NUCLEOTIDE SEQUENCE [LARGE SCALE GENOMIC DNA]</scope>
    <source>
        <strain evidence="2 3">An773</strain>
    </source>
</reference>
<feature type="domain" description="Integrase catalytic" evidence="1">
    <location>
        <begin position="131"/>
        <end position="324"/>
    </location>
</feature>